<feature type="transmembrane region" description="Helical" evidence="3">
    <location>
        <begin position="9"/>
        <end position="27"/>
    </location>
</feature>
<evidence type="ECO:0000313" key="5">
    <source>
        <dbReference type="Proteomes" id="UP000696573"/>
    </source>
</evidence>
<keyword evidence="5" id="KW-1185">Reference proteome</keyword>
<dbReference type="Pfam" id="PF13561">
    <property type="entry name" value="adh_short_C2"/>
    <property type="match status" value="1"/>
</dbReference>
<dbReference type="Gene3D" id="3.40.50.720">
    <property type="entry name" value="NAD(P)-binding Rossmann-like Domain"/>
    <property type="match status" value="1"/>
</dbReference>
<evidence type="ECO:0000313" key="4">
    <source>
        <dbReference type="EMBL" id="CAH0024799.1"/>
    </source>
</evidence>
<evidence type="ECO:0000256" key="2">
    <source>
        <dbReference type="ARBA" id="ARBA00023002"/>
    </source>
</evidence>
<dbReference type="SUPFAM" id="SSF51735">
    <property type="entry name" value="NAD(P)-binding Rossmann-fold domains"/>
    <property type="match status" value="1"/>
</dbReference>
<proteinExistence type="inferred from homology"/>
<name>A0A9N9VK48_9HYPO</name>
<gene>
    <name evidence="4" type="ORF">CRHIZ90672A_00011984</name>
</gene>
<feature type="transmembrane region" description="Helical" evidence="3">
    <location>
        <begin position="74"/>
        <end position="94"/>
    </location>
</feature>
<evidence type="ECO:0000256" key="1">
    <source>
        <dbReference type="ARBA" id="ARBA00006484"/>
    </source>
</evidence>
<dbReference type="OrthoDB" id="5840532at2759"/>
<accession>A0A9N9VK48</accession>
<dbReference type="InterPro" id="IPR002347">
    <property type="entry name" value="SDR_fam"/>
</dbReference>
<organism evidence="4 5">
    <name type="scientific">Clonostachys rhizophaga</name>
    <dbReference type="NCBI Taxonomy" id="160324"/>
    <lineage>
        <taxon>Eukaryota</taxon>
        <taxon>Fungi</taxon>
        <taxon>Dikarya</taxon>
        <taxon>Ascomycota</taxon>
        <taxon>Pezizomycotina</taxon>
        <taxon>Sordariomycetes</taxon>
        <taxon>Hypocreomycetidae</taxon>
        <taxon>Hypocreales</taxon>
        <taxon>Bionectriaceae</taxon>
        <taxon>Clonostachys</taxon>
    </lineage>
</organism>
<dbReference type="AlphaFoldDB" id="A0A9N9VK48"/>
<dbReference type="Pfam" id="PF14087">
    <property type="entry name" value="DUF4267"/>
    <property type="match status" value="1"/>
</dbReference>
<comment type="similarity">
    <text evidence="1">Belongs to the short-chain dehydrogenases/reductases (SDR) family.</text>
</comment>
<evidence type="ECO:0000256" key="3">
    <source>
        <dbReference type="SAM" id="Phobius"/>
    </source>
</evidence>
<keyword evidence="3" id="KW-0812">Transmembrane</keyword>
<dbReference type="GO" id="GO:0016616">
    <property type="term" value="F:oxidoreductase activity, acting on the CH-OH group of donors, NAD or NADP as acceptor"/>
    <property type="evidence" value="ECO:0007669"/>
    <property type="project" value="TreeGrafter"/>
</dbReference>
<protein>
    <submittedName>
        <fullName evidence="4">Uncharacterized protein</fullName>
    </submittedName>
</protein>
<dbReference type="EMBL" id="CABFNQ020000700">
    <property type="protein sequence ID" value="CAH0024799.1"/>
    <property type="molecule type" value="Genomic_DNA"/>
</dbReference>
<sequence>MIPSGMLKYVNAYFGIFLTGAGINGLLNPIHMGQLFGVKEVSNEMAVFVPAFGGRTLAAGVALWWMILAGHRRAIGIFMTSWAIAGIADTYLLLSYKGEVDSVWIHIMNTCILLSPSRKALGFRACIYTVDEYIWTVVQPQVPEFRNITSTWIEGFINSSTFITSVDKLAQKAAALGTIEAIVHTAGVGPSVGSARRVYEIDLVGTANVIDAFLPVAGPGTSLICISSMAGYLCPPLEPELEKHLATASRDQLLSHPGLNVDSSDARAAGMAYAFSKRGNLLRVQSMAKAWGTRGARINSASLGVISTELGRQETMNGPAAKFVETSPAGRVGTPEDITNVVAFLTNPSSCFITGTDILVDGGVVSSQRWNKA</sequence>
<dbReference type="Proteomes" id="UP000696573">
    <property type="component" value="Unassembled WGS sequence"/>
</dbReference>
<keyword evidence="2" id="KW-0560">Oxidoreductase</keyword>
<keyword evidence="3" id="KW-0472">Membrane</keyword>
<dbReference type="InterPro" id="IPR025363">
    <property type="entry name" value="DUF4267"/>
</dbReference>
<feature type="transmembrane region" description="Helical" evidence="3">
    <location>
        <begin position="47"/>
        <end position="67"/>
    </location>
</feature>
<dbReference type="PANTHER" id="PTHR42760:SF133">
    <property type="entry name" value="3-OXOACYL-[ACYL-CARRIER-PROTEIN] REDUCTASE"/>
    <property type="match status" value="1"/>
</dbReference>
<dbReference type="PANTHER" id="PTHR42760">
    <property type="entry name" value="SHORT-CHAIN DEHYDROGENASES/REDUCTASES FAMILY MEMBER"/>
    <property type="match status" value="1"/>
</dbReference>
<comment type="caution">
    <text evidence="4">The sequence shown here is derived from an EMBL/GenBank/DDBJ whole genome shotgun (WGS) entry which is preliminary data.</text>
</comment>
<dbReference type="InterPro" id="IPR036291">
    <property type="entry name" value="NAD(P)-bd_dom_sf"/>
</dbReference>
<reference evidence="4" key="1">
    <citation type="submission" date="2021-10" db="EMBL/GenBank/DDBJ databases">
        <authorList>
            <person name="Piombo E."/>
        </authorList>
    </citation>
    <scope>NUCLEOTIDE SEQUENCE</scope>
</reference>
<dbReference type="PRINTS" id="PR00081">
    <property type="entry name" value="GDHRDH"/>
</dbReference>
<keyword evidence="3" id="KW-1133">Transmembrane helix</keyword>